<evidence type="ECO:0000313" key="1">
    <source>
        <dbReference type="EMBL" id="KAJ8023924.1"/>
    </source>
</evidence>
<dbReference type="Proteomes" id="UP001152320">
    <property type="component" value="Chromosome 19"/>
</dbReference>
<keyword evidence="2" id="KW-1185">Reference proteome</keyword>
<name>A0A9Q0YNM9_HOLLE</name>
<dbReference type="InterPro" id="IPR036179">
    <property type="entry name" value="Ig-like_dom_sf"/>
</dbReference>
<organism evidence="1 2">
    <name type="scientific">Holothuria leucospilota</name>
    <name type="common">Black long sea cucumber</name>
    <name type="synonym">Mertensiothuria leucospilota</name>
    <dbReference type="NCBI Taxonomy" id="206669"/>
    <lineage>
        <taxon>Eukaryota</taxon>
        <taxon>Metazoa</taxon>
        <taxon>Echinodermata</taxon>
        <taxon>Eleutherozoa</taxon>
        <taxon>Echinozoa</taxon>
        <taxon>Holothuroidea</taxon>
        <taxon>Aspidochirotacea</taxon>
        <taxon>Aspidochirotida</taxon>
        <taxon>Holothuriidae</taxon>
        <taxon>Holothuria</taxon>
    </lineage>
</organism>
<reference evidence="1" key="1">
    <citation type="submission" date="2021-10" db="EMBL/GenBank/DDBJ databases">
        <title>Tropical sea cucumber genome reveals ecological adaptation and Cuvierian tubules defense mechanism.</title>
        <authorList>
            <person name="Chen T."/>
        </authorList>
    </citation>
    <scope>NUCLEOTIDE SEQUENCE</scope>
    <source>
        <strain evidence="1">Nanhai2018</strain>
        <tissue evidence="1">Muscle</tissue>
    </source>
</reference>
<dbReference type="AlphaFoldDB" id="A0A9Q0YNM9"/>
<dbReference type="Gene3D" id="2.60.40.10">
    <property type="entry name" value="Immunoglobulins"/>
    <property type="match status" value="1"/>
</dbReference>
<proteinExistence type="predicted"/>
<dbReference type="EMBL" id="JAIZAY010000019">
    <property type="protein sequence ID" value="KAJ8023924.1"/>
    <property type="molecule type" value="Genomic_DNA"/>
</dbReference>
<comment type="caution">
    <text evidence="1">The sequence shown here is derived from an EMBL/GenBank/DDBJ whole genome shotgun (WGS) entry which is preliminary data.</text>
</comment>
<gene>
    <name evidence="1" type="ORF">HOLleu_36501</name>
</gene>
<dbReference type="SUPFAM" id="SSF48726">
    <property type="entry name" value="Immunoglobulin"/>
    <property type="match status" value="1"/>
</dbReference>
<sequence>MVFKLNRQKENMDIGIILSIAIMWPFTTVHCRRPCALNKMVDVRGLYQQNIDLVCKHSPNCTRVFWKRHQDVGRPEPISNRCEECVYKVTNNAVDGTSILHIQNLSGNVKGVYTCYCNFVVRNSTLLSRSTEACYNLTIDTLGCGMKASIKGQRTLTYNGNHLGHIAETLDANINDVLSVSCLNDEQKETNCSELEKYKHGKARNNQGEGVVSYLNANLDKKLDSPVYLTKDISDIESDSFSSDEEETSHSSKRFKVRKERFTSLHIYEDANNGGTS</sequence>
<evidence type="ECO:0000313" key="2">
    <source>
        <dbReference type="Proteomes" id="UP001152320"/>
    </source>
</evidence>
<accession>A0A9Q0YNM9</accession>
<protein>
    <submittedName>
        <fullName evidence="1">Uncharacterized protein</fullName>
    </submittedName>
</protein>
<dbReference type="InterPro" id="IPR013783">
    <property type="entry name" value="Ig-like_fold"/>
</dbReference>